<dbReference type="Proteomes" id="UP000095280">
    <property type="component" value="Unplaced"/>
</dbReference>
<dbReference type="AlphaFoldDB" id="A0A1I8G3Q1"/>
<name>A0A1I8G3Q1_9PLAT</name>
<organism evidence="2 3">
    <name type="scientific">Macrostomum lignano</name>
    <dbReference type="NCBI Taxonomy" id="282301"/>
    <lineage>
        <taxon>Eukaryota</taxon>
        <taxon>Metazoa</taxon>
        <taxon>Spiralia</taxon>
        <taxon>Lophotrochozoa</taxon>
        <taxon>Platyhelminthes</taxon>
        <taxon>Rhabditophora</taxon>
        <taxon>Macrostomorpha</taxon>
        <taxon>Macrostomida</taxon>
        <taxon>Macrostomidae</taxon>
        <taxon>Macrostomum</taxon>
    </lineage>
</organism>
<feature type="region of interest" description="Disordered" evidence="1">
    <location>
        <begin position="20"/>
        <end position="41"/>
    </location>
</feature>
<protein>
    <submittedName>
        <fullName evidence="3">Uncharacterized protein</fullName>
    </submittedName>
</protein>
<keyword evidence="2" id="KW-1185">Reference proteome</keyword>
<evidence type="ECO:0000313" key="2">
    <source>
        <dbReference type="Proteomes" id="UP000095280"/>
    </source>
</evidence>
<evidence type="ECO:0000313" key="3">
    <source>
        <dbReference type="WBParaSite" id="maker-uti_cns_0000657-snap-gene-1.2-mRNA-1"/>
    </source>
</evidence>
<accession>A0A1I8G3Q1</accession>
<proteinExistence type="predicted"/>
<evidence type="ECO:0000256" key="1">
    <source>
        <dbReference type="SAM" id="MobiDB-lite"/>
    </source>
</evidence>
<sequence length="41" mass="4438">MRSGTRSTSGPWLAVFCSRARTSSRSRPAPEPSWPSGGFLL</sequence>
<dbReference type="WBParaSite" id="maker-uti_cns_0000657-snap-gene-1.2-mRNA-1">
    <property type="protein sequence ID" value="maker-uti_cns_0000657-snap-gene-1.2-mRNA-1"/>
    <property type="gene ID" value="maker-uti_cns_0000657-snap-gene-1.2"/>
</dbReference>
<reference evidence="3" key="1">
    <citation type="submission" date="2016-11" db="UniProtKB">
        <authorList>
            <consortium name="WormBaseParasite"/>
        </authorList>
    </citation>
    <scope>IDENTIFICATION</scope>
</reference>